<feature type="compositionally biased region" description="Basic and acidic residues" evidence="12">
    <location>
        <begin position="55"/>
        <end position="71"/>
    </location>
</feature>
<dbReference type="Proteomes" id="UP000515788">
    <property type="component" value="Chromosome 1"/>
</dbReference>
<dbReference type="RefSeq" id="XP_037137727.1">
    <property type="nucleotide sequence ID" value="XM_037281832.1"/>
</dbReference>
<dbReference type="GO" id="GO:0005789">
    <property type="term" value="C:endoplasmic reticulum membrane"/>
    <property type="evidence" value="ECO:0007669"/>
    <property type="project" value="UniProtKB-SubCell"/>
</dbReference>
<comment type="similarity">
    <text evidence="2">Belongs to the AB hydrolase superfamily. Lipase family.</text>
</comment>
<dbReference type="EC" id="2.3.1.158" evidence="9"/>
<evidence type="ECO:0000256" key="4">
    <source>
        <dbReference type="ARBA" id="ARBA00022692"/>
    </source>
</evidence>
<comment type="catalytic activity">
    <reaction evidence="8">
        <text>a glycerophospholipid + a 1,2-diacyl-sn-glycerol = a monoacylglycerophospholipid + a triacyl-sn-glycerol</text>
        <dbReference type="Rhea" id="RHEA:14057"/>
        <dbReference type="ChEBI" id="CHEBI:17815"/>
        <dbReference type="ChEBI" id="CHEBI:64615"/>
        <dbReference type="ChEBI" id="CHEBI:136912"/>
        <dbReference type="ChEBI" id="CHEBI:136913"/>
        <dbReference type="EC" id="2.3.1.158"/>
    </reaction>
</comment>
<evidence type="ECO:0000256" key="7">
    <source>
        <dbReference type="ARBA" id="ARBA00023315"/>
    </source>
</evidence>
<evidence type="ECO:0000256" key="6">
    <source>
        <dbReference type="ARBA" id="ARBA00023136"/>
    </source>
</evidence>
<dbReference type="Gene3D" id="3.40.50.1820">
    <property type="entry name" value="alpha/beta hydrolase"/>
    <property type="match status" value="1"/>
</dbReference>
<keyword evidence="6 13" id="KW-0472">Membrane</keyword>
<evidence type="ECO:0000313" key="14">
    <source>
        <dbReference type="EMBL" id="QLL31052.1"/>
    </source>
</evidence>
<evidence type="ECO:0000256" key="3">
    <source>
        <dbReference type="ARBA" id="ARBA00022679"/>
    </source>
</evidence>
<organism evidence="14 15">
    <name type="scientific">Torulaspora globosa</name>
    <dbReference type="NCBI Taxonomy" id="48254"/>
    <lineage>
        <taxon>Eukaryota</taxon>
        <taxon>Fungi</taxon>
        <taxon>Dikarya</taxon>
        <taxon>Ascomycota</taxon>
        <taxon>Saccharomycotina</taxon>
        <taxon>Saccharomycetes</taxon>
        <taxon>Saccharomycetales</taxon>
        <taxon>Saccharomycetaceae</taxon>
        <taxon>Torulaspora</taxon>
    </lineage>
</organism>
<keyword evidence="3" id="KW-0808">Transferase</keyword>
<keyword evidence="7" id="KW-0012">Acyltransferase</keyword>
<dbReference type="GO" id="GO:0019915">
    <property type="term" value="P:lipid storage"/>
    <property type="evidence" value="ECO:0007669"/>
    <property type="project" value="UniProtKB-ARBA"/>
</dbReference>
<dbReference type="PANTHER" id="PTHR11440">
    <property type="entry name" value="LECITHIN-CHOLESTEROL ACYLTRANSFERASE-RELATED"/>
    <property type="match status" value="1"/>
</dbReference>
<proteinExistence type="inferred from homology"/>
<evidence type="ECO:0000256" key="12">
    <source>
        <dbReference type="SAM" id="MobiDB-lite"/>
    </source>
</evidence>
<keyword evidence="15" id="KW-1185">Reference proteome</keyword>
<name>A0A7G3ZC16_9SACH</name>
<dbReference type="KEGG" id="tgb:HG536_0A08690"/>
<evidence type="ECO:0000256" key="9">
    <source>
        <dbReference type="ARBA" id="ARBA00066405"/>
    </source>
</evidence>
<evidence type="ECO:0000256" key="8">
    <source>
        <dbReference type="ARBA" id="ARBA00051335"/>
    </source>
</evidence>
<dbReference type="InterPro" id="IPR029058">
    <property type="entry name" value="AB_hydrolase_fold"/>
</dbReference>
<dbReference type="GO" id="GO:0046027">
    <property type="term" value="F:phospholipid:diacylglycerol acyltransferase activity"/>
    <property type="evidence" value="ECO:0007669"/>
    <property type="project" value="UniProtKB-EC"/>
</dbReference>
<feature type="compositionally biased region" description="Basic and acidic residues" evidence="12">
    <location>
        <begin position="11"/>
        <end position="31"/>
    </location>
</feature>
<evidence type="ECO:0000256" key="5">
    <source>
        <dbReference type="ARBA" id="ARBA00022989"/>
    </source>
</evidence>
<dbReference type="FunFam" id="3.40.50.1820:FF:000160">
    <property type="entry name" value="Phospholipid:diacylglycerol acyltransferase 1"/>
    <property type="match status" value="1"/>
</dbReference>
<dbReference type="InterPro" id="IPR003386">
    <property type="entry name" value="LACT/PDAT_acylTrfase"/>
</dbReference>
<evidence type="ECO:0000256" key="13">
    <source>
        <dbReference type="SAM" id="Phobius"/>
    </source>
</evidence>
<evidence type="ECO:0000256" key="2">
    <source>
        <dbReference type="ARBA" id="ARBA00010701"/>
    </source>
</evidence>
<evidence type="ECO:0000313" key="15">
    <source>
        <dbReference type="Proteomes" id="UP000515788"/>
    </source>
</evidence>
<reference evidence="14 15" key="1">
    <citation type="submission" date="2020-06" db="EMBL/GenBank/DDBJ databases">
        <title>The yeast mating-type switching endonuclease HO is a domesticated member of an unorthodox homing genetic element family.</title>
        <authorList>
            <person name="Coughlan A.Y."/>
            <person name="Lombardi L."/>
            <person name="Braun-Galleani S."/>
            <person name="Martos A.R."/>
            <person name="Galeote V."/>
            <person name="Bigey F."/>
            <person name="Dequin S."/>
            <person name="Byrne K.P."/>
            <person name="Wolfe K.H."/>
        </authorList>
    </citation>
    <scope>NUCLEOTIDE SEQUENCE [LARGE SCALE GENOMIC DNA]</scope>
    <source>
        <strain evidence="14 15">CBS764</strain>
    </source>
</reference>
<evidence type="ECO:0000256" key="11">
    <source>
        <dbReference type="ARBA" id="ARBA00076553"/>
    </source>
</evidence>
<keyword evidence="4 13" id="KW-0812">Transmembrane</keyword>
<feature type="transmembrane region" description="Helical" evidence="13">
    <location>
        <begin position="89"/>
        <end position="110"/>
    </location>
</feature>
<dbReference type="GeneID" id="59324149"/>
<keyword evidence="5 13" id="KW-1133">Transmembrane helix</keyword>
<dbReference type="OrthoDB" id="190846at2759"/>
<dbReference type="GO" id="GO:0097038">
    <property type="term" value="C:perinuclear endoplasmic reticulum"/>
    <property type="evidence" value="ECO:0007669"/>
    <property type="project" value="UniProtKB-ARBA"/>
</dbReference>
<protein>
    <recommendedName>
        <fullName evidence="10">Phospholipid:diacylglycerol acyltransferase</fullName>
        <ecNumber evidence="9">2.3.1.158</ecNumber>
    </recommendedName>
    <alternativeName>
        <fullName evidence="11">Triacylglycerol synthase</fullName>
    </alternativeName>
</protein>
<dbReference type="GO" id="GO:0008374">
    <property type="term" value="F:O-acyltransferase activity"/>
    <property type="evidence" value="ECO:0007669"/>
    <property type="project" value="InterPro"/>
</dbReference>
<comment type="subcellular location">
    <subcellularLocation>
        <location evidence="1">Endoplasmic reticulum membrane</location>
        <topology evidence="1">Single-pass type II membrane protein</topology>
    </subcellularLocation>
</comment>
<dbReference type="SUPFAM" id="SSF53474">
    <property type="entry name" value="alpha/beta-Hydrolases"/>
    <property type="match status" value="1"/>
</dbReference>
<evidence type="ECO:0000256" key="1">
    <source>
        <dbReference type="ARBA" id="ARBA00004648"/>
    </source>
</evidence>
<accession>A0A7G3ZC16</accession>
<sequence length="671" mass="75864">MTVRKRKNKSRMADNGKGGEYDWEGSLRERNFNTQSHRFKSRIRHDLDSDGPSSESKERETSPGSNRDKASSKTGECSSDKSWRDSRRLMFSMGTILGILIAIYFGALHVHRNNYDLFDSVGNLETFRDYLDDWKEVLPQSVSSFLTDMQNGYSSNAGLKDLTESFAVGRQLRKEYNLTAKHPVVMVPGVISTGLESWGVVGDDECNSEPHFRKRLWGSFYMLRTMVLDKVCWLRHIMLDPESGLDPPNFRLRAARGFEAADFFMAGYWIWNKVIQNLGAIDYDPDKMLTAAYDWRLAYLDLERRDRYFTKLKEQIELTHELSGEKVCLVGHSMGSQIVFYFLKWVEAEGENYGNAGRGWTDKHIDSFVNVAGTLLGAPKAVPALISGEMKDTIQLNTLAMYGLEKFFSRKERLDMLRTWGGIPSMVPKGGNLIWGDSSVSVEDALHNSTASLGSFIRMEGMSNHSTLDHNLTMQESIDMMLKLSPDWLQKRVEDQYSFGYAKTPAELQENELHHSHWANPLEVPLPLAPNLKIYCIYGVGNPTERAYAYKEVNGNSSLNMTIDYESPQPVFFTDGDGTVPLITHAMCHKWSEGVSPYNPGGSNVTIIEIKHQPDRFDIRGGAKSAEHVDILGSAELNEYILKIASGYGDKIASRQISNLSSWISDIDFPM</sequence>
<evidence type="ECO:0000256" key="10">
    <source>
        <dbReference type="ARBA" id="ARBA00071325"/>
    </source>
</evidence>
<dbReference type="EMBL" id="CP059246">
    <property type="protein sequence ID" value="QLL31052.1"/>
    <property type="molecule type" value="Genomic_DNA"/>
</dbReference>
<feature type="compositionally biased region" description="Basic residues" evidence="12">
    <location>
        <begin position="1"/>
        <end position="10"/>
    </location>
</feature>
<gene>
    <name evidence="14" type="ORF">HG536_0A08690</name>
</gene>
<feature type="region of interest" description="Disordered" evidence="12">
    <location>
        <begin position="1"/>
        <end position="81"/>
    </location>
</feature>
<dbReference type="Pfam" id="PF02450">
    <property type="entry name" value="LCAT"/>
    <property type="match status" value="1"/>
</dbReference>
<dbReference type="GO" id="GO:0019432">
    <property type="term" value="P:triglyceride biosynthetic process"/>
    <property type="evidence" value="ECO:0007669"/>
    <property type="project" value="UniProtKB-ARBA"/>
</dbReference>
<dbReference type="AlphaFoldDB" id="A0A7G3ZC16"/>